<name>A0A6M3IRF6_9ZZZZ</name>
<proteinExistence type="predicted"/>
<dbReference type="EMBL" id="MT141399">
    <property type="protein sequence ID" value="QJA60170.1"/>
    <property type="molecule type" value="Genomic_DNA"/>
</dbReference>
<accession>A0A6M3IRF6</accession>
<gene>
    <name evidence="1" type="ORF">MM415B01169_0003</name>
</gene>
<protein>
    <submittedName>
        <fullName evidence="1">Uncharacterized protein</fullName>
    </submittedName>
</protein>
<sequence length="69" mass="7929">MLTYPERIRLLSYLEAKRWVHSNFAKKVAFLISVIGITDNKGFGRIDQGSRSPFFSGFYFAPLTRSDPN</sequence>
<reference evidence="1" key="1">
    <citation type="submission" date="2020-03" db="EMBL/GenBank/DDBJ databases">
        <title>The deep terrestrial virosphere.</title>
        <authorList>
            <person name="Holmfeldt K."/>
            <person name="Nilsson E."/>
            <person name="Simone D."/>
            <person name="Lopez-Fernandez M."/>
            <person name="Wu X."/>
            <person name="de Brujin I."/>
            <person name="Lundin D."/>
            <person name="Andersson A."/>
            <person name="Bertilsson S."/>
            <person name="Dopson M."/>
        </authorList>
    </citation>
    <scope>NUCLEOTIDE SEQUENCE</scope>
    <source>
        <strain evidence="1">MM415B01169</strain>
    </source>
</reference>
<evidence type="ECO:0000313" key="1">
    <source>
        <dbReference type="EMBL" id="QJA60170.1"/>
    </source>
</evidence>
<dbReference type="AlphaFoldDB" id="A0A6M3IRF6"/>
<organism evidence="1">
    <name type="scientific">viral metagenome</name>
    <dbReference type="NCBI Taxonomy" id="1070528"/>
    <lineage>
        <taxon>unclassified sequences</taxon>
        <taxon>metagenomes</taxon>
        <taxon>organismal metagenomes</taxon>
    </lineage>
</organism>